<sequence>MLQLSPPTMFTSDLNKGKGVVFDFDKTTSSSQLSSLNPQGPKLMASAISADYPCRQDKLPLASYQSYHQLFSRALLR</sequence>
<evidence type="ECO:0000313" key="1">
    <source>
        <dbReference type="EMBL" id="CAG7909528.1"/>
    </source>
</evidence>
<gene>
    <name evidence="2" type="ORF">BRAA10T42957Z</name>
    <name evidence="1" type="ORF">BRAPAZ1V2_A10P07740.2</name>
</gene>
<dbReference type="Gramene" id="A10p07740.2_BraZ1">
    <property type="protein sequence ID" value="A10p07740.2_BraZ1.CDS"/>
    <property type="gene ID" value="A10g07740.2_BraZ1"/>
</dbReference>
<reference evidence="2" key="1">
    <citation type="submission" date="2018-11" db="EMBL/GenBank/DDBJ databases">
        <authorList>
            <consortium name="Genoscope - CEA"/>
            <person name="William W."/>
        </authorList>
    </citation>
    <scope>NUCLEOTIDE SEQUENCE</scope>
</reference>
<protein>
    <submittedName>
        <fullName evidence="1">Uncharacterized protein</fullName>
    </submittedName>
</protein>
<dbReference type="Proteomes" id="UP000694005">
    <property type="component" value="Chromosome A10"/>
</dbReference>
<dbReference type="EMBL" id="LS974626">
    <property type="protein sequence ID" value="CAG7909528.1"/>
    <property type="molecule type" value="Genomic_DNA"/>
</dbReference>
<proteinExistence type="predicted"/>
<organism evidence="2">
    <name type="scientific">Brassica campestris</name>
    <name type="common">Field mustard</name>
    <dbReference type="NCBI Taxonomy" id="3711"/>
    <lineage>
        <taxon>Eukaryota</taxon>
        <taxon>Viridiplantae</taxon>
        <taxon>Streptophyta</taxon>
        <taxon>Embryophyta</taxon>
        <taxon>Tracheophyta</taxon>
        <taxon>Spermatophyta</taxon>
        <taxon>Magnoliopsida</taxon>
        <taxon>eudicotyledons</taxon>
        <taxon>Gunneridae</taxon>
        <taxon>Pentapetalae</taxon>
        <taxon>rosids</taxon>
        <taxon>malvids</taxon>
        <taxon>Brassicales</taxon>
        <taxon>Brassicaceae</taxon>
        <taxon>Brassiceae</taxon>
        <taxon>Brassica</taxon>
    </lineage>
</organism>
<name>A0A3P6CXG4_BRACM</name>
<accession>A0A3P6CXG4</accession>
<evidence type="ECO:0000313" key="2">
    <source>
        <dbReference type="EMBL" id="VDD17244.1"/>
    </source>
</evidence>
<dbReference type="AlphaFoldDB" id="A0A3P6CXG4"/>
<dbReference type="EMBL" id="LR031577">
    <property type="protein sequence ID" value="VDD17244.1"/>
    <property type="molecule type" value="Genomic_DNA"/>
</dbReference>